<keyword evidence="1" id="KW-0175">Coiled coil</keyword>
<reference evidence="3 4" key="1">
    <citation type="submission" date="2024-03" db="EMBL/GenBank/DDBJ databases">
        <authorList>
            <person name="Brejova B."/>
        </authorList>
    </citation>
    <scope>NUCLEOTIDE SEQUENCE [LARGE SCALE GENOMIC DNA]</scope>
    <source>
        <strain evidence="3 4">CBS 14171</strain>
    </source>
</reference>
<dbReference type="Proteomes" id="UP001497383">
    <property type="component" value="Chromosome 2"/>
</dbReference>
<sequence length="935" mass="108644">MTSVDFTPIGKRNPGSFQVFHSYAPSPGFNKRNLFHPLDDNECDLDVSNDSTNMTQEMQTAQRQTKSTIAQLPFDKTGLGVRELDELIRSLKSENVELRIKYRDLIQSIAGDRDRDCAVENAELKREIAKLKTKDTHRQDTHRQEEEVSRLSREIKELEKALRDQTSEWKSEKSNFKRVISELEEELDQKDAKIRDVIAKAAEDNRVVEELSRQIKLESANHQKEISKVESLLHSAESRLASQEKQYIKAGYERSEASSSLRRDNANLATRLGNVEAENRDLAKSLRDAERRLENEKSAHFSVLKENEDLKQRLESISTTRKDLNDDLRQARDNQTELVKQNKQLESAVDKLEDRNQQLQRELKSARADFERQASQQQQREMEKEIKESQRAARELESKLERNKKAFEANLDETVSKLKAESEALKTKLALKEEKLREAIDDLELLDNANAKLRDTVAELNHELKAHHVHIAQLKSSKTVESDATKDVVNELLKDLEKMDAENMRLVDANKSLKDEMHNYNAEIDRLHKVIADLNANASDREEILTLRKRLQELKFENSDLRAIAEEEKSLFEDNVKLVQKIEGLQAIIRRLEVPEELTKYELDLKRELDSMKSRIRTREDTVDNLEAKLRRVQIDKRDMEEELFHNEEEYRSMQRELRSSQEESRKLKLDLEAALEKLGKSQEELQSSRVELKAAQELSLEFEQKWKLSQEELANAKKGQGKEPGAILDYVEFQLRTTRDELISSKKEISQLESKHILELSSLKAAHKTQQDQLQATIEQLENQVKQKTKLTESALQDCRKLANKVANYQLNTKIASDIERSEFLRKESIYFKQRFKDIYYKASDFEFLYNFAVDNIKRSQLSEGASYKLAKLGLYPEYVIVKSKPKLTFKAVAQCVLAAVRMSKRAAVEKKRFKELLYMKGELDSCRLKYKEV</sequence>
<keyword evidence="4" id="KW-1185">Reference proteome</keyword>
<evidence type="ECO:0008006" key="5">
    <source>
        <dbReference type="Google" id="ProtNLM"/>
    </source>
</evidence>
<dbReference type="Gene3D" id="1.10.287.1490">
    <property type="match status" value="1"/>
</dbReference>
<protein>
    <recommendedName>
        <fullName evidence="5">Centrosomin N-terminal motif 1 domain-containing protein</fullName>
    </recommendedName>
</protein>
<evidence type="ECO:0000313" key="3">
    <source>
        <dbReference type="EMBL" id="CAK9436728.1"/>
    </source>
</evidence>
<feature type="coiled-coil region" evidence="1">
    <location>
        <begin position="489"/>
        <end position="537"/>
    </location>
</feature>
<gene>
    <name evidence="3" type="ORF">LODBEIA_P12500</name>
</gene>
<dbReference type="RefSeq" id="XP_066828188.1">
    <property type="nucleotide sequence ID" value="XM_066971118.1"/>
</dbReference>
<evidence type="ECO:0000256" key="2">
    <source>
        <dbReference type="SAM" id="MobiDB-lite"/>
    </source>
</evidence>
<feature type="compositionally biased region" description="Basic and acidic residues" evidence="2">
    <location>
        <begin position="380"/>
        <end position="390"/>
    </location>
</feature>
<evidence type="ECO:0000256" key="1">
    <source>
        <dbReference type="SAM" id="Coils"/>
    </source>
</evidence>
<feature type="coiled-coil region" evidence="1">
    <location>
        <begin position="81"/>
        <end position="108"/>
    </location>
</feature>
<feature type="coiled-coil region" evidence="1">
    <location>
        <begin position="134"/>
        <end position="200"/>
    </location>
</feature>
<feature type="coiled-coil region" evidence="1">
    <location>
        <begin position="736"/>
        <end position="799"/>
    </location>
</feature>
<dbReference type="GeneID" id="92206446"/>
<accession>A0ABP0ZIR1</accession>
<evidence type="ECO:0000313" key="4">
    <source>
        <dbReference type="Proteomes" id="UP001497383"/>
    </source>
</evidence>
<organism evidence="3 4">
    <name type="scientific">Lodderomyces beijingensis</name>
    <dbReference type="NCBI Taxonomy" id="1775926"/>
    <lineage>
        <taxon>Eukaryota</taxon>
        <taxon>Fungi</taxon>
        <taxon>Dikarya</taxon>
        <taxon>Ascomycota</taxon>
        <taxon>Saccharomycotina</taxon>
        <taxon>Pichiomycetes</taxon>
        <taxon>Debaryomycetaceae</taxon>
        <taxon>Candida/Lodderomyces clade</taxon>
        <taxon>Lodderomyces</taxon>
    </lineage>
</organism>
<feature type="coiled-coil region" evidence="1">
    <location>
        <begin position="609"/>
        <end position="699"/>
    </location>
</feature>
<proteinExistence type="predicted"/>
<feature type="compositionally biased region" description="Basic and acidic residues" evidence="2">
    <location>
        <begin position="356"/>
        <end position="372"/>
    </location>
</feature>
<name>A0ABP0ZIR1_9ASCO</name>
<dbReference type="EMBL" id="OZ022406">
    <property type="protein sequence ID" value="CAK9436728.1"/>
    <property type="molecule type" value="Genomic_DNA"/>
</dbReference>
<feature type="region of interest" description="Disordered" evidence="2">
    <location>
        <begin position="356"/>
        <end position="390"/>
    </location>
</feature>